<dbReference type="InterPro" id="IPR003356">
    <property type="entry name" value="DNA_methylase_A-5"/>
</dbReference>
<protein>
    <submittedName>
        <fullName evidence="2">N-6 DNA methylase</fullName>
    </submittedName>
</protein>
<sequence length="373" mass="40748">MSTHRGSSHRDDRHYTPRELARVMTKYARTSPRVVADLACGDGSLLAAAEERWSDRLGSVRGSDVSRSVIAGLQSMYPRWSLGTADAFRQRSRSASPIWRGLPEVDLLLLNPPFSHRGGQGVRVAVGLGRHHALSPGVALIQLAVSQLSQGAEVVAILPSNSVRNLQDEPAIDLWRRFHRFSIGDELPSSTFDNVRASSILVRLEKGAGPSTDPASPPLLRRLPERPEGCRCITVRRGRVKMHRVRGIPRSASSVELFHTTQLSNRTPVENNVPAAFAHSAPFVTLPRVGLPNESQVQAFHRSVALSDCVFALTPCLDHNVDSLVNDLRSNLSVLRAAYHGSCAAYLTIGDVCEVLRAMGWHPVTATCECGCR</sequence>
<evidence type="ECO:0000259" key="1">
    <source>
        <dbReference type="Pfam" id="PF02384"/>
    </source>
</evidence>
<dbReference type="EMBL" id="JAFDVD010000020">
    <property type="protein sequence ID" value="MBM6402043.1"/>
    <property type="molecule type" value="Genomic_DNA"/>
</dbReference>
<name>A0ABS2CRH8_9MICO</name>
<accession>A0ABS2CRH8</accession>
<dbReference type="PRINTS" id="PR00507">
    <property type="entry name" value="N12N6MTFRASE"/>
</dbReference>
<dbReference type="GO" id="GO:0032259">
    <property type="term" value="P:methylation"/>
    <property type="evidence" value="ECO:0007669"/>
    <property type="project" value="UniProtKB-KW"/>
</dbReference>
<keyword evidence="2" id="KW-0489">Methyltransferase</keyword>
<dbReference type="GO" id="GO:0008168">
    <property type="term" value="F:methyltransferase activity"/>
    <property type="evidence" value="ECO:0007669"/>
    <property type="project" value="UniProtKB-KW"/>
</dbReference>
<reference evidence="2" key="1">
    <citation type="submission" date="2021-02" db="EMBL/GenBank/DDBJ databases">
        <title>Phycicoccus sp. MQZ13P-5T, whole genome shotgun sequence.</title>
        <authorList>
            <person name="Tuo L."/>
        </authorList>
    </citation>
    <scope>NUCLEOTIDE SEQUENCE</scope>
    <source>
        <strain evidence="2">MQZ13P-5</strain>
    </source>
</reference>
<comment type="caution">
    <text evidence="2">The sequence shown here is derived from an EMBL/GenBank/DDBJ whole genome shotgun (WGS) entry which is preliminary data.</text>
</comment>
<organism evidence="2 3">
    <name type="scientific">Phycicoccus sonneratiae</name>
    <dbReference type="NCBI Taxonomy" id="2807628"/>
    <lineage>
        <taxon>Bacteria</taxon>
        <taxon>Bacillati</taxon>
        <taxon>Actinomycetota</taxon>
        <taxon>Actinomycetes</taxon>
        <taxon>Micrococcales</taxon>
        <taxon>Intrasporangiaceae</taxon>
        <taxon>Phycicoccus</taxon>
    </lineage>
</organism>
<evidence type="ECO:0000313" key="3">
    <source>
        <dbReference type="Proteomes" id="UP001430172"/>
    </source>
</evidence>
<dbReference type="Pfam" id="PF02384">
    <property type="entry name" value="N6_Mtase"/>
    <property type="match status" value="1"/>
</dbReference>
<dbReference type="RefSeq" id="WP_204132509.1">
    <property type="nucleotide sequence ID" value="NZ_JAFDVD010000020.1"/>
</dbReference>
<dbReference type="Proteomes" id="UP001430172">
    <property type="component" value="Unassembled WGS sequence"/>
</dbReference>
<evidence type="ECO:0000313" key="2">
    <source>
        <dbReference type="EMBL" id="MBM6402043.1"/>
    </source>
</evidence>
<proteinExistence type="predicted"/>
<dbReference type="SUPFAM" id="SSF53335">
    <property type="entry name" value="S-adenosyl-L-methionine-dependent methyltransferases"/>
    <property type="match status" value="1"/>
</dbReference>
<dbReference type="InterPro" id="IPR029063">
    <property type="entry name" value="SAM-dependent_MTases_sf"/>
</dbReference>
<keyword evidence="2" id="KW-0808">Transferase</keyword>
<keyword evidence="3" id="KW-1185">Reference proteome</keyword>
<feature type="domain" description="DNA methylase adenine-specific" evidence="1">
    <location>
        <begin position="13"/>
        <end position="62"/>
    </location>
</feature>
<dbReference type="Gene3D" id="3.40.50.150">
    <property type="entry name" value="Vaccinia Virus protein VP39"/>
    <property type="match status" value="1"/>
</dbReference>
<gene>
    <name evidence="2" type="ORF">JQN70_16715</name>
</gene>